<accession>A0ACC2XHY3</accession>
<dbReference type="EMBL" id="JASBWV010000014">
    <property type="protein sequence ID" value="KAJ9122651.1"/>
    <property type="molecule type" value="Genomic_DNA"/>
</dbReference>
<keyword evidence="2" id="KW-1185">Reference proteome</keyword>
<comment type="caution">
    <text evidence="1">The sequence shown here is derived from an EMBL/GenBank/DDBJ whole genome shotgun (WGS) entry which is preliminary data.</text>
</comment>
<evidence type="ECO:0000313" key="1">
    <source>
        <dbReference type="EMBL" id="KAJ9122651.1"/>
    </source>
</evidence>
<proteinExistence type="predicted"/>
<reference evidence="1" key="1">
    <citation type="submission" date="2023-04" db="EMBL/GenBank/DDBJ databases">
        <title>Draft Genome sequencing of Naganishia species isolated from polar environments using Oxford Nanopore Technology.</title>
        <authorList>
            <person name="Leo P."/>
            <person name="Venkateswaran K."/>
        </authorList>
    </citation>
    <scope>NUCLEOTIDE SEQUENCE</scope>
    <source>
        <strain evidence="1">DBVPG 5303</strain>
    </source>
</reference>
<evidence type="ECO:0000313" key="2">
    <source>
        <dbReference type="Proteomes" id="UP001234202"/>
    </source>
</evidence>
<gene>
    <name evidence="1" type="ORF">QFC24_004079</name>
</gene>
<sequence length="317" mass="33913">MTTDHTSTSSDPPSISEATNDVRLSITPDLYDALSSLIQYSAQVDLPLKLGQAVQVCLTSYDQANQRNEIRLDDVAQSLEKDKGGGTEPADTHRYSLIALCAGTKTYTTPAQERLIQADPDAASHFLPSHLAHATSSAPAKRTKKADSSGSLGAEYRSASKEISAVLNVLFSIGGVGGAVFVVAKTSAGMRQETAILLAFLAAIVVGIAETWLYISHARRSAKRYAEGEEIRRAIERQAGPSLSVEEVDEDGEKNASEPEIASNDVDQDDAMEKTAATAGSSTIESRLGNVHQTSRQDASSRQTEIRLRRKPLTGPI</sequence>
<organism evidence="1 2">
    <name type="scientific">Naganishia onofrii</name>
    <dbReference type="NCBI Taxonomy" id="1851511"/>
    <lineage>
        <taxon>Eukaryota</taxon>
        <taxon>Fungi</taxon>
        <taxon>Dikarya</taxon>
        <taxon>Basidiomycota</taxon>
        <taxon>Agaricomycotina</taxon>
        <taxon>Tremellomycetes</taxon>
        <taxon>Filobasidiales</taxon>
        <taxon>Filobasidiaceae</taxon>
        <taxon>Naganishia</taxon>
    </lineage>
</organism>
<protein>
    <submittedName>
        <fullName evidence="1">Uncharacterized protein</fullName>
    </submittedName>
</protein>
<name>A0ACC2XHY3_9TREE</name>
<dbReference type="Proteomes" id="UP001234202">
    <property type="component" value="Unassembled WGS sequence"/>
</dbReference>